<feature type="transmembrane region" description="Helical" evidence="6">
    <location>
        <begin position="245"/>
        <end position="266"/>
    </location>
</feature>
<dbReference type="InterPro" id="IPR027417">
    <property type="entry name" value="P-loop_NTPase"/>
</dbReference>
<evidence type="ECO:0000256" key="4">
    <source>
        <dbReference type="ARBA" id="ARBA00023136"/>
    </source>
</evidence>
<keyword evidence="2 6" id="KW-0812">Transmembrane</keyword>
<reference evidence="10 12" key="3">
    <citation type="submission" date="2020-12" db="EMBL/GenBank/DDBJ databases">
        <title>FDA dAtabase for Regulatory Grade micrObial Sequences (FDA-ARGOS): Supporting development and validation of Infectious Disease Dx tests.</title>
        <authorList>
            <person name="Sproer C."/>
            <person name="Gronow S."/>
            <person name="Severitt S."/>
            <person name="Schroder I."/>
            <person name="Tallon L."/>
            <person name="Sadzewicz L."/>
            <person name="Zhao X."/>
            <person name="Boylan J."/>
            <person name="Ott S."/>
            <person name="Bowen H."/>
            <person name="Vavikolanu K."/>
            <person name="Mehta A."/>
            <person name="Aluvathingal J."/>
            <person name="Nadendla S."/>
            <person name="Lowell S."/>
            <person name="Myers T."/>
            <person name="Yan Y."/>
            <person name="Sichtig H."/>
        </authorList>
    </citation>
    <scope>NUCLEOTIDE SEQUENCE [LARGE SCALE GENOMIC DNA]</scope>
    <source>
        <strain evidence="10 12">FDAARGOS_902</strain>
    </source>
</reference>
<dbReference type="InterPro" id="IPR017871">
    <property type="entry name" value="ABC_transporter-like_CS"/>
</dbReference>
<dbReference type="RefSeq" id="WP_063250336.1">
    <property type="nucleotide sequence ID" value="NZ_CP065682.1"/>
</dbReference>
<organism evidence="10 12">
    <name type="scientific">Brevibacterium casei</name>
    <dbReference type="NCBI Taxonomy" id="33889"/>
    <lineage>
        <taxon>Bacteria</taxon>
        <taxon>Bacillati</taxon>
        <taxon>Actinomycetota</taxon>
        <taxon>Actinomycetes</taxon>
        <taxon>Micrococcales</taxon>
        <taxon>Brevibacteriaceae</taxon>
        <taxon>Brevibacterium</taxon>
    </lineage>
</organism>
<evidence type="ECO:0000256" key="6">
    <source>
        <dbReference type="SAM" id="Phobius"/>
    </source>
</evidence>
<feature type="compositionally biased region" description="Basic and acidic residues" evidence="5">
    <location>
        <begin position="347"/>
        <end position="367"/>
    </location>
</feature>
<evidence type="ECO:0000313" key="12">
    <source>
        <dbReference type="Proteomes" id="UP000594979"/>
    </source>
</evidence>
<keyword evidence="4 6" id="KW-0472">Membrane</keyword>
<proteinExistence type="predicted"/>
<dbReference type="PROSITE" id="PS00211">
    <property type="entry name" value="ABC_TRANSPORTER_1"/>
    <property type="match status" value="1"/>
</dbReference>
<dbReference type="Gene3D" id="3.40.50.300">
    <property type="entry name" value="P-loop containing nucleotide triphosphate hydrolases"/>
    <property type="match status" value="1"/>
</dbReference>
<dbReference type="GO" id="GO:0005524">
    <property type="term" value="F:ATP binding"/>
    <property type="evidence" value="ECO:0007669"/>
    <property type="project" value="UniProtKB-KW"/>
</dbReference>
<reference evidence="9" key="2">
    <citation type="submission" date="2016-01" db="EMBL/GenBank/DDBJ databases">
        <authorList>
            <person name="Hong K.W."/>
        </authorList>
    </citation>
    <scope>NUCLEOTIDE SEQUENCE</scope>
    <source>
        <strain evidence="9">M40</strain>
    </source>
</reference>
<dbReference type="PANTHER" id="PTHR43394">
    <property type="entry name" value="ATP-DEPENDENT PERMEASE MDL1, MITOCHONDRIAL"/>
    <property type="match status" value="1"/>
</dbReference>
<evidence type="ECO:0000259" key="7">
    <source>
        <dbReference type="PROSITE" id="PS50893"/>
    </source>
</evidence>
<protein>
    <submittedName>
        <fullName evidence="10">ABC transporter ATP-binding protein</fullName>
    </submittedName>
</protein>
<keyword evidence="10" id="KW-0547">Nucleotide-binding</keyword>
<dbReference type="Proteomes" id="UP000076612">
    <property type="component" value="Unassembled WGS sequence"/>
</dbReference>
<dbReference type="KEGG" id="bcau:I6G59_06805"/>
<feature type="transmembrane region" description="Helical" evidence="6">
    <location>
        <begin position="140"/>
        <end position="157"/>
    </location>
</feature>
<dbReference type="STRING" id="33889.AVW13_13260"/>
<gene>
    <name evidence="9" type="ORF">AVW13_13260</name>
    <name evidence="10" type="ORF">I6G59_06805</name>
</gene>
<sequence>MPLTPSSGAALLRRAARRRLRLLVPGVIAMSLWQVCEALVPVAIGIVVDVAIIPLSLPMLAVSIAGLLLLFTVLSYGYRFGARWCNAAREHEAHALRVEITHAALTSANLPPDRASGEVLSIASADADTAAQSFSQLGRGIAAVLGMITAAVFLLIADPVTGLVVLVAVPIGLVVVSLPGRSVSVKASAQLEAVARAGRSAADLMSGLRVIKALGGERWAAERYRATSDAAAEAGVATGERTGRLAGLGALVMSVVLAIVLVVAGLRLIDGQLSIGALIGILGMTAFLTEPMRALADIVGLFAQSHGAAARISRFLTDIEHVDQNGTPPNRAGAAHIDHAGAAQVDRAGDAAADRDPAHVDPADRDPNAVTSTKATGPTPTDDPAHPTGQLGPADVQRPADPQRPAGPQSPRHPQRPAGLQRPAEPEVHLGEAGLTVRNWTVGEKGTCAFNAPVATFTCLVVEDHAHASALVTALVTHARGRTTEDIVVAPHAVDLFEGTIRSNITMLPGERAAEVDVEVLTASGTDELLDLVEDGLDHRILELGGNLSGGQRQRIALARALHAGPQLLVLDEPTTAVDAVTEARICAGLTRLRRSSETTATLLFTSSPAFLAAADTVVFVPASGRVRVGAHADLLDVDAYRTAVTR</sequence>
<evidence type="ECO:0000256" key="1">
    <source>
        <dbReference type="ARBA" id="ARBA00004651"/>
    </source>
</evidence>
<dbReference type="GO" id="GO:0016887">
    <property type="term" value="F:ATP hydrolysis activity"/>
    <property type="evidence" value="ECO:0007669"/>
    <property type="project" value="InterPro"/>
</dbReference>
<dbReference type="SUPFAM" id="SSF90123">
    <property type="entry name" value="ABC transporter transmembrane region"/>
    <property type="match status" value="1"/>
</dbReference>
<feature type="transmembrane region" description="Helical" evidence="6">
    <location>
        <begin position="52"/>
        <end position="74"/>
    </location>
</feature>
<dbReference type="PROSITE" id="PS50893">
    <property type="entry name" value="ABC_TRANSPORTER_2"/>
    <property type="match status" value="1"/>
</dbReference>
<evidence type="ECO:0000259" key="8">
    <source>
        <dbReference type="PROSITE" id="PS50929"/>
    </source>
</evidence>
<feature type="domain" description="ABC transporter" evidence="7">
    <location>
        <begin position="364"/>
        <end position="647"/>
    </location>
</feature>
<dbReference type="InterPro" id="IPR003439">
    <property type="entry name" value="ABC_transporter-like_ATP-bd"/>
</dbReference>
<feature type="compositionally biased region" description="Polar residues" evidence="5">
    <location>
        <begin position="369"/>
        <end position="379"/>
    </location>
</feature>
<dbReference type="Pfam" id="PF00005">
    <property type="entry name" value="ABC_tran"/>
    <property type="match status" value="1"/>
</dbReference>
<feature type="transmembrane region" description="Helical" evidence="6">
    <location>
        <begin position="163"/>
        <end position="180"/>
    </location>
</feature>
<dbReference type="EMBL" id="LQQR01000024">
    <property type="protein sequence ID" value="KZE17970.1"/>
    <property type="molecule type" value="Genomic_DNA"/>
</dbReference>
<name>A0A165DTQ0_9MICO</name>
<dbReference type="PANTHER" id="PTHR43394:SF1">
    <property type="entry name" value="ATP-BINDING CASSETTE SUB-FAMILY B MEMBER 10, MITOCHONDRIAL"/>
    <property type="match status" value="1"/>
</dbReference>
<dbReference type="CDD" id="cd07346">
    <property type="entry name" value="ABC_6TM_exporters"/>
    <property type="match status" value="1"/>
</dbReference>
<dbReference type="PROSITE" id="PS50929">
    <property type="entry name" value="ABC_TM1F"/>
    <property type="match status" value="1"/>
</dbReference>
<accession>A0A165DTQ0</accession>
<reference evidence="11" key="1">
    <citation type="submission" date="2016-01" db="EMBL/GenBank/DDBJ databases">
        <title>Draft genome of Chromobacterium sp. F49.</title>
        <authorList>
            <person name="Hong K.W."/>
        </authorList>
    </citation>
    <scope>NUCLEOTIDE SEQUENCE [LARGE SCALE GENOMIC DNA]</scope>
    <source>
        <strain evidence="11">M40</strain>
    </source>
</reference>
<evidence type="ECO:0000313" key="10">
    <source>
        <dbReference type="EMBL" id="QPS35003.1"/>
    </source>
</evidence>
<evidence type="ECO:0000313" key="11">
    <source>
        <dbReference type="Proteomes" id="UP000076612"/>
    </source>
</evidence>
<evidence type="ECO:0000256" key="3">
    <source>
        <dbReference type="ARBA" id="ARBA00022989"/>
    </source>
</evidence>
<dbReference type="AlphaFoldDB" id="A0A165DTQ0"/>
<feature type="domain" description="ABC transmembrane type-1" evidence="8">
    <location>
        <begin position="26"/>
        <end position="304"/>
    </location>
</feature>
<dbReference type="InterPro" id="IPR011527">
    <property type="entry name" value="ABC1_TM_dom"/>
</dbReference>
<dbReference type="InterPro" id="IPR036640">
    <property type="entry name" value="ABC1_TM_sf"/>
</dbReference>
<dbReference type="SUPFAM" id="SSF52540">
    <property type="entry name" value="P-loop containing nucleoside triphosphate hydrolases"/>
    <property type="match status" value="1"/>
</dbReference>
<keyword evidence="10" id="KW-0067">ATP-binding</keyword>
<dbReference type="Pfam" id="PF00664">
    <property type="entry name" value="ABC_membrane"/>
    <property type="match status" value="1"/>
</dbReference>
<dbReference type="GO" id="GO:0005886">
    <property type="term" value="C:plasma membrane"/>
    <property type="evidence" value="ECO:0007669"/>
    <property type="project" value="UniProtKB-SubCell"/>
</dbReference>
<dbReference type="InterPro" id="IPR039421">
    <property type="entry name" value="Type_1_exporter"/>
</dbReference>
<feature type="region of interest" description="Disordered" evidence="5">
    <location>
        <begin position="344"/>
        <end position="430"/>
    </location>
</feature>
<keyword evidence="3 6" id="KW-1133">Transmembrane helix</keyword>
<dbReference type="GO" id="GO:0015421">
    <property type="term" value="F:ABC-type oligopeptide transporter activity"/>
    <property type="evidence" value="ECO:0007669"/>
    <property type="project" value="TreeGrafter"/>
</dbReference>
<evidence type="ECO:0000256" key="5">
    <source>
        <dbReference type="SAM" id="MobiDB-lite"/>
    </source>
</evidence>
<evidence type="ECO:0000256" key="2">
    <source>
        <dbReference type="ARBA" id="ARBA00022692"/>
    </source>
</evidence>
<comment type="subcellular location">
    <subcellularLocation>
        <location evidence="1">Cell membrane</location>
        <topology evidence="1">Multi-pass membrane protein</topology>
    </subcellularLocation>
</comment>
<dbReference type="EMBL" id="CP065682">
    <property type="protein sequence ID" value="QPS35003.1"/>
    <property type="molecule type" value="Genomic_DNA"/>
</dbReference>
<dbReference type="Proteomes" id="UP000594979">
    <property type="component" value="Chromosome"/>
</dbReference>
<feature type="transmembrane region" description="Helical" evidence="6">
    <location>
        <begin position="22"/>
        <end position="46"/>
    </location>
</feature>
<dbReference type="Gene3D" id="1.20.1560.10">
    <property type="entry name" value="ABC transporter type 1, transmembrane domain"/>
    <property type="match status" value="1"/>
</dbReference>
<evidence type="ECO:0000313" key="9">
    <source>
        <dbReference type="EMBL" id="KZE17970.1"/>
    </source>
</evidence>